<dbReference type="EMBL" id="JABSTR010000002">
    <property type="protein sequence ID" value="KAH9363771.1"/>
    <property type="molecule type" value="Genomic_DNA"/>
</dbReference>
<organism evidence="2 3">
    <name type="scientific">Haemaphysalis longicornis</name>
    <name type="common">Bush tick</name>
    <dbReference type="NCBI Taxonomy" id="44386"/>
    <lineage>
        <taxon>Eukaryota</taxon>
        <taxon>Metazoa</taxon>
        <taxon>Ecdysozoa</taxon>
        <taxon>Arthropoda</taxon>
        <taxon>Chelicerata</taxon>
        <taxon>Arachnida</taxon>
        <taxon>Acari</taxon>
        <taxon>Parasitiformes</taxon>
        <taxon>Ixodida</taxon>
        <taxon>Ixodoidea</taxon>
        <taxon>Ixodidae</taxon>
        <taxon>Haemaphysalinae</taxon>
        <taxon>Haemaphysalis</taxon>
    </lineage>
</organism>
<protein>
    <submittedName>
        <fullName evidence="2">Uncharacterized protein</fullName>
    </submittedName>
</protein>
<comment type="caution">
    <text evidence="2">The sequence shown here is derived from an EMBL/GenBank/DDBJ whole genome shotgun (WGS) entry which is preliminary data.</text>
</comment>
<keyword evidence="3" id="KW-1185">Reference proteome</keyword>
<dbReference type="Proteomes" id="UP000821853">
    <property type="component" value="Chromosome 10"/>
</dbReference>
<sequence length="181" mass="20772">MVTTFSERTEVLLERFDRAPLNMRTQRFMSAGQAPSADIRYFATTIQVLAWATVSDEAGSTAERKQVKHDLPREEMKSHFVHWLRDPVRRFVMSRNSQDFDSAIDCAVQEESNESPCSDFSGIPRVDENQRQSDSDAAELKRRLENNESSFSRRVHPGQQRGQRVFLGQRFRGSTGHLVGH</sequence>
<feature type="compositionally biased region" description="Basic and acidic residues" evidence="1">
    <location>
        <begin position="125"/>
        <end position="137"/>
    </location>
</feature>
<dbReference type="VEuPathDB" id="VectorBase:HLOH_055088"/>
<accession>A0A9J6FLS3</accession>
<reference evidence="2 3" key="1">
    <citation type="journal article" date="2020" name="Cell">
        <title>Large-Scale Comparative Analyses of Tick Genomes Elucidate Their Genetic Diversity and Vector Capacities.</title>
        <authorList>
            <consortium name="Tick Genome and Microbiome Consortium (TIGMIC)"/>
            <person name="Jia N."/>
            <person name="Wang J."/>
            <person name="Shi W."/>
            <person name="Du L."/>
            <person name="Sun Y."/>
            <person name="Zhan W."/>
            <person name="Jiang J.F."/>
            <person name="Wang Q."/>
            <person name="Zhang B."/>
            <person name="Ji P."/>
            <person name="Bell-Sakyi L."/>
            <person name="Cui X.M."/>
            <person name="Yuan T.T."/>
            <person name="Jiang B.G."/>
            <person name="Yang W.F."/>
            <person name="Lam T.T."/>
            <person name="Chang Q.C."/>
            <person name="Ding S.J."/>
            <person name="Wang X.J."/>
            <person name="Zhu J.G."/>
            <person name="Ruan X.D."/>
            <person name="Zhao L."/>
            <person name="Wei J.T."/>
            <person name="Ye R.Z."/>
            <person name="Que T.C."/>
            <person name="Du C.H."/>
            <person name="Zhou Y.H."/>
            <person name="Cheng J.X."/>
            <person name="Dai P.F."/>
            <person name="Guo W.B."/>
            <person name="Han X.H."/>
            <person name="Huang E.J."/>
            <person name="Li L.F."/>
            <person name="Wei W."/>
            <person name="Gao Y.C."/>
            <person name="Liu J.Z."/>
            <person name="Shao H.Z."/>
            <person name="Wang X."/>
            <person name="Wang C.C."/>
            <person name="Yang T.C."/>
            <person name="Huo Q.B."/>
            <person name="Li W."/>
            <person name="Chen H.Y."/>
            <person name="Chen S.E."/>
            <person name="Zhou L.G."/>
            <person name="Ni X.B."/>
            <person name="Tian J.H."/>
            <person name="Sheng Y."/>
            <person name="Liu T."/>
            <person name="Pan Y.S."/>
            <person name="Xia L.Y."/>
            <person name="Li J."/>
            <person name="Zhao F."/>
            <person name="Cao W.C."/>
        </authorList>
    </citation>
    <scope>NUCLEOTIDE SEQUENCE [LARGE SCALE GENOMIC DNA]</scope>
    <source>
        <strain evidence="2">HaeL-2018</strain>
    </source>
</reference>
<evidence type="ECO:0000256" key="1">
    <source>
        <dbReference type="SAM" id="MobiDB-lite"/>
    </source>
</evidence>
<proteinExistence type="predicted"/>
<dbReference type="OrthoDB" id="6513398at2759"/>
<dbReference type="AlphaFoldDB" id="A0A9J6FLS3"/>
<evidence type="ECO:0000313" key="2">
    <source>
        <dbReference type="EMBL" id="KAH9363771.1"/>
    </source>
</evidence>
<evidence type="ECO:0000313" key="3">
    <source>
        <dbReference type="Proteomes" id="UP000821853"/>
    </source>
</evidence>
<gene>
    <name evidence="2" type="ORF">HPB48_010112</name>
</gene>
<name>A0A9J6FLS3_HAELO</name>
<feature type="region of interest" description="Disordered" evidence="1">
    <location>
        <begin position="113"/>
        <end position="137"/>
    </location>
</feature>